<dbReference type="Gene3D" id="2.60.120.200">
    <property type="match status" value="1"/>
</dbReference>
<dbReference type="Pfam" id="PF00337">
    <property type="entry name" value="Gal-bind_lectin"/>
    <property type="match status" value="1"/>
</dbReference>
<keyword evidence="7 14" id="KW-0812">Transmembrane</keyword>
<dbReference type="GO" id="GO:0000139">
    <property type="term" value="C:Golgi membrane"/>
    <property type="evidence" value="ECO:0007669"/>
    <property type="project" value="UniProtKB-SubCell"/>
</dbReference>
<comment type="subcellular location">
    <subcellularLocation>
        <location evidence="2">Golgi apparatus membrane</location>
        <topology evidence="2">Single-pass type II membrane protein</topology>
    </subcellularLocation>
</comment>
<dbReference type="InterPro" id="IPR001079">
    <property type="entry name" value="Galectin_CRD"/>
</dbReference>
<dbReference type="InterPro" id="IPR013320">
    <property type="entry name" value="ConA-like_dom_sf"/>
</dbReference>
<dbReference type="AlphaFoldDB" id="A0ABC8VAT5"/>
<dbReference type="SUPFAM" id="SSF49899">
    <property type="entry name" value="Concanavalin A-like lectins/glucanases"/>
    <property type="match status" value="1"/>
</dbReference>
<keyword evidence="8" id="KW-0735">Signal-anchor</keyword>
<keyword evidence="17" id="KW-1185">Reference proteome</keyword>
<keyword evidence="6" id="KW-0808">Transferase</keyword>
<evidence type="ECO:0000256" key="8">
    <source>
        <dbReference type="ARBA" id="ARBA00022968"/>
    </source>
</evidence>
<evidence type="ECO:0000256" key="12">
    <source>
        <dbReference type="ARBA" id="ARBA00023180"/>
    </source>
</evidence>
<dbReference type="Proteomes" id="UP001497457">
    <property type="component" value="Chromosome 1b"/>
</dbReference>
<feature type="domain" description="Galectin" evidence="15">
    <location>
        <begin position="155"/>
        <end position="343"/>
    </location>
</feature>
<organism evidence="16 17">
    <name type="scientific">Urochloa decumbens</name>
    <dbReference type="NCBI Taxonomy" id="240449"/>
    <lineage>
        <taxon>Eukaryota</taxon>
        <taxon>Viridiplantae</taxon>
        <taxon>Streptophyta</taxon>
        <taxon>Embryophyta</taxon>
        <taxon>Tracheophyta</taxon>
        <taxon>Spermatophyta</taxon>
        <taxon>Magnoliopsida</taxon>
        <taxon>Liliopsida</taxon>
        <taxon>Poales</taxon>
        <taxon>Poaceae</taxon>
        <taxon>PACMAD clade</taxon>
        <taxon>Panicoideae</taxon>
        <taxon>Panicodae</taxon>
        <taxon>Paniceae</taxon>
        <taxon>Melinidinae</taxon>
        <taxon>Urochloa</taxon>
    </lineage>
</organism>
<dbReference type="InterPro" id="IPR029044">
    <property type="entry name" value="Nucleotide-diphossugar_trans"/>
</dbReference>
<evidence type="ECO:0000256" key="1">
    <source>
        <dbReference type="ARBA" id="ARBA00001936"/>
    </source>
</evidence>
<evidence type="ECO:0000256" key="2">
    <source>
        <dbReference type="ARBA" id="ARBA00004323"/>
    </source>
</evidence>
<reference evidence="16 17" key="2">
    <citation type="submission" date="2024-10" db="EMBL/GenBank/DDBJ databases">
        <authorList>
            <person name="Ryan C."/>
        </authorList>
    </citation>
    <scope>NUCLEOTIDE SEQUENCE [LARGE SCALE GENOMIC DNA]</scope>
</reference>
<evidence type="ECO:0000313" key="16">
    <source>
        <dbReference type="EMBL" id="CAL4887116.1"/>
    </source>
</evidence>
<keyword evidence="9 14" id="KW-1133">Transmembrane helix</keyword>
<evidence type="ECO:0000256" key="3">
    <source>
        <dbReference type="ARBA" id="ARBA00004922"/>
    </source>
</evidence>
<evidence type="ECO:0000259" key="15">
    <source>
        <dbReference type="PROSITE" id="PS51304"/>
    </source>
</evidence>
<proteinExistence type="inferred from homology"/>
<keyword evidence="11 14" id="KW-0472">Membrane</keyword>
<dbReference type="PROSITE" id="PS51304">
    <property type="entry name" value="GALECTIN"/>
    <property type="match status" value="1"/>
</dbReference>
<accession>A0ABC8VAT5</accession>
<evidence type="ECO:0000256" key="13">
    <source>
        <dbReference type="ARBA" id="ARBA00023211"/>
    </source>
</evidence>
<dbReference type="InterPro" id="IPR002659">
    <property type="entry name" value="Glyco_trans_31"/>
</dbReference>
<reference evidence="17" key="1">
    <citation type="submission" date="2024-06" db="EMBL/GenBank/DDBJ databases">
        <authorList>
            <person name="Ryan C."/>
        </authorList>
    </citation>
    <scope>NUCLEOTIDE SEQUENCE [LARGE SCALE GENOMIC DNA]</scope>
</reference>
<evidence type="ECO:0000256" key="9">
    <source>
        <dbReference type="ARBA" id="ARBA00022989"/>
    </source>
</evidence>
<keyword evidence="10" id="KW-0333">Golgi apparatus</keyword>
<evidence type="ECO:0000256" key="10">
    <source>
        <dbReference type="ARBA" id="ARBA00023034"/>
    </source>
</evidence>
<comment type="similarity">
    <text evidence="4">Belongs to the glycosyltransferase 31 family.</text>
</comment>
<keyword evidence="13" id="KW-0464">Manganese</keyword>
<evidence type="ECO:0000256" key="11">
    <source>
        <dbReference type="ARBA" id="ARBA00023136"/>
    </source>
</evidence>
<dbReference type="SMART" id="SM00908">
    <property type="entry name" value="Gal-bind_lectin"/>
    <property type="match status" value="1"/>
</dbReference>
<name>A0ABC8VAT5_9POAL</name>
<feature type="transmembrane region" description="Helical" evidence="14">
    <location>
        <begin position="7"/>
        <end position="25"/>
    </location>
</feature>
<sequence length="620" mass="69885">MWMTNKLATTVSITFFSLVIVRYLILNSPASGISRYQILQINPLEWFDRPVDSQETIPEVALAATTNASASNSSDFRSSSPEVFRWLDTWNQMRQLINITNGLPHANEAIDDGRTAWENLTASVHNASPQHREKERLCPYSIRSMDASKSEIDSFTIDIPCGLIVGSSVTLIGTPGVLSGNFWIDLVGTALPGESENPTVLQYNVRLNGDKITKHPVIVQNTFTGNNGWGVEERCPSTTYNNATEEVDDLEKCNAMVGREDMDTMNSKRHAAAKKHGEPSTYFPFKQGYLAIATLRVGSEGIHMTVDGKHITAFAYRAGLEPWFVTEVRISGDFKLVSAIASGLPTSEDLENSNIEMLKSSPIPDGKDVDLLIGIFSTANNFKRRMVIRRTWMQYDEVRQGAVAVRFFVGLHTNLMVNKELWKEARTYGDIQVLPFVDYYSLITWKTLAICIYGTSAVSAKYVMKTDDDAFVRVDEVQSTIKQLNVSNGLLYGRINSDSGPHRNPESKWYISPKEWPEEKYPPWAHGPGYVVSQDIARKINTWYKASHLKMFKLEDVAMGIWVNDLKKDGLPVRYETDTRINIEGCNDGYIVAHYQEPRDMLCLWEKILRTHQAECCNTD</sequence>
<keyword evidence="12" id="KW-0325">Glycoprotein</keyword>
<dbReference type="CDD" id="cd00070">
    <property type="entry name" value="GLECT"/>
    <property type="match status" value="1"/>
</dbReference>
<comment type="pathway">
    <text evidence="3">Protein modification; protein glycosylation.</text>
</comment>
<gene>
    <name evidence="16" type="ORF">URODEC1_LOCUS1544</name>
</gene>
<evidence type="ECO:0000313" key="17">
    <source>
        <dbReference type="Proteomes" id="UP001497457"/>
    </source>
</evidence>
<dbReference type="SMART" id="SM00276">
    <property type="entry name" value="GLECT"/>
    <property type="match status" value="1"/>
</dbReference>
<evidence type="ECO:0000256" key="14">
    <source>
        <dbReference type="SAM" id="Phobius"/>
    </source>
</evidence>
<dbReference type="PANTHER" id="PTHR11214">
    <property type="entry name" value="BETA-1,3-N-ACETYLGLUCOSAMINYLTRANSFERASE"/>
    <property type="match status" value="1"/>
</dbReference>
<dbReference type="Gene3D" id="3.90.550.50">
    <property type="match status" value="1"/>
</dbReference>
<evidence type="ECO:0000256" key="7">
    <source>
        <dbReference type="ARBA" id="ARBA00022692"/>
    </source>
</evidence>
<dbReference type="Pfam" id="PF01762">
    <property type="entry name" value="Galactosyl_T"/>
    <property type="match status" value="1"/>
</dbReference>
<dbReference type="GO" id="GO:1901137">
    <property type="term" value="P:carbohydrate derivative biosynthetic process"/>
    <property type="evidence" value="ECO:0007669"/>
    <property type="project" value="UniProtKB-ARBA"/>
</dbReference>
<protein>
    <recommendedName>
        <fullName evidence="15">Galectin domain-containing protein</fullName>
    </recommendedName>
</protein>
<dbReference type="SUPFAM" id="SSF53448">
    <property type="entry name" value="Nucleotide-diphospho-sugar transferases"/>
    <property type="match status" value="1"/>
</dbReference>
<evidence type="ECO:0000256" key="5">
    <source>
        <dbReference type="ARBA" id="ARBA00022676"/>
    </source>
</evidence>
<keyword evidence="5" id="KW-0328">Glycosyltransferase</keyword>
<evidence type="ECO:0000256" key="4">
    <source>
        <dbReference type="ARBA" id="ARBA00008661"/>
    </source>
</evidence>
<evidence type="ECO:0000256" key="6">
    <source>
        <dbReference type="ARBA" id="ARBA00022679"/>
    </source>
</evidence>
<comment type="cofactor">
    <cofactor evidence="1">
        <name>Mn(2+)</name>
        <dbReference type="ChEBI" id="CHEBI:29035"/>
    </cofactor>
</comment>
<dbReference type="EMBL" id="OZ075111">
    <property type="protein sequence ID" value="CAL4887116.1"/>
    <property type="molecule type" value="Genomic_DNA"/>
</dbReference>
<dbReference type="FunFam" id="3.90.550.50:FF:000015">
    <property type="entry name" value="Beta-1,3-galactosyltransferase GALT1"/>
    <property type="match status" value="1"/>
</dbReference>
<dbReference type="GO" id="GO:0008378">
    <property type="term" value="F:galactosyltransferase activity"/>
    <property type="evidence" value="ECO:0007669"/>
    <property type="project" value="UniProtKB-ARBA"/>
</dbReference>
<dbReference type="PANTHER" id="PTHR11214:SF133">
    <property type="entry name" value="OS02G0577300 PROTEIN"/>
    <property type="match status" value="1"/>
</dbReference>